<dbReference type="Proteomes" id="UP000834106">
    <property type="component" value="Chromosome 19"/>
</dbReference>
<keyword evidence="4" id="KW-1185">Reference proteome</keyword>
<evidence type="ECO:0000256" key="2">
    <source>
        <dbReference type="ARBA" id="ARBA00022737"/>
    </source>
</evidence>
<dbReference type="PANTHER" id="PTHR14221:SF67">
    <property type="entry name" value="WD REPEAT-CONTAINING PROTEIN 44-LIKE"/>
    <property type="match status" value="1"/>
</dbReference>
<name>A0AAD2A827_9LAMI</name>
<evidence type="ECO:0000256" key="1">
    <source>
        <dbReference type="ARBA" id="ARBA00022574"/>
    </source>
</evidence>
<dbReference type="InterPro" id="IPR040324">
    <property type="entry name" value="WDR44/Dgr2"/>
</dbReference>
<evidence type="ECO:0000313" key="3">
    <source>
        <dbReference type="EMBL" id="CAI9783248.1"/>
    </source>
</evidence>
<dbReference type="PANTHER" id="PTHR14221">
    <property type="entry name" value="WD REPEAT DOMAIN 44"/>
    <property type="match status" value="1"/>
</dbReference>
<keyword evidence="1" id="KW-0853">WD repeat</keyword>
<keyword evidence="2" id="KW-0677">Repeat</keyword>
<protein>
    <submittedName>
        <fullName evidence="3">Uncharacterized protein</fullName>
    </submittedName>
</protein>
<organism evidence="3 4">
    <name type="scientific">Fraxinus pennsylvanica</name>
    <dbReference type="NCBI Taxonomy" id="56036"/>
    <lineage>
        <taxon>Eukaryota</taxon>
        <taxon>Viridiplantae</taxon>
        <taxon>Streptophyta</taxon>
        <taxon>Embryophyta</taxon>
        <taxon>Tracheophyta</taxon>
        <taxon>Spermatophyta</taxon>
        <taxon>Magnoliopsida</taxon>
        <taxon>eudicotyledons</taxon>
        <taxon>Gunneridae</taxon>
        <taxon>Pentapetalae</taxon>
        <taxon>asterids</taxon>
        <taxon>lamiids</taxon>
        <taxon>Lamiales</taxon>
        <taxon>Oleaceae</taxon>
        <taxon>Oleeae</taxon>
        <taxon>Fraxinus</taxon>
    </lineage>
</organism>
<dbReference type="AlphaFoldDB" id="A0AAD2A827"/>
<evidence type="ECO:0000313" key="4">
    <source>
        <dbReference type="Proteomes" id="UP000834106"/>
    </source>
</evidence>
<accession>A0AAD2A827</accession>
<reference evidence="3" key="1">
    <citation type="submission" date="2023-05" db="EMBL/GenBank/DDBJ databases">
        <authorList>
            <person name="Huff M."/>
        </authorList>
    </citation>
    <scope>NUCLEOTIDE SEQUENCE</scope>
</reference>
<proteinExistence type="predicted"/>
<gene>
    <name evidence="3" type="ORF">FPE_LOCUS30678</name>
</gene>
<dbReference type="EMBL" id="OU503054">
    <property type="protein sequence ID" value="CAI9783248.1"/>
    <property type="molecule type" value="Genomic_DNA"/>
</dbReference>
<sequence>MEKFEYGAYQIGRLSTGLAFMKLLLQLATLLTVRHVVDWTDLHEMVTALCYTLDGKEFGIPAIKFCFVQFRWKICHKYKRRLSALYLKGRSQITVLAHENFHCKDVSVAILWNACTKIDPTDCITTIQKASFETLHRHWSTEHWLEGVTSEEDGVKLGRWNGAGASAGSKSGAVTVELEPVGVTGGTGGQGGGLGERLLA</sequence>